<accession>A0A0W0YUS1</accession>
<reference evidence="2 3" key="1">
    <citation type="submission" date="2015-11" db="EMBL/GenBank/DDBJ databases">
        <title>Genomic analysis of 38 Legionella species identifies large and diverse effector repertoires.</title>
        <authorList>
            <person name="Burstein D."/>
            <person name="Amaro F."/>
            <person name="Zusman T."/>
            <person name="Lifshitz Z."/>
            <person name="Cohen O."/>
            <person name="Gilbert J.A."/>
            <person name="Pupko T."/>
            <person name="Shuman H.A."/>
            <person name="Segal G."/>
        </authorList>
    </citation>
    <scope>NUCLEOTIDE SEQUENCE [LARGE SCALE GENOMIC DNA]</scope>
    <source>
        <strain evidence="2 3">Mt.St.Helens-4</strain>
    </source>
</reference>
<gene>
    <name evidence="2" type="ORF">Lsai_0098</name>
</gene>
<proteinExistence type="predicted"/>
<evidence type="ECO:0000256" key="1">
    <source>
        <dbReference type="SAM" id="MobiDB-lite"/>
    </source>
</evidence>
<dbReference type="Proteomes" id="UP000054621">
    <property type="component" value="Unassembled WGS sequence"/>
</dbReference>
<sequence>MKRLFTKIEPKSKDKLSNPKKEQFERIEKEYDRHDNGYIAEENKINHKALSKHLQKEEQQQEQNSTPIIRPRN</sequence>
<comment type="caution">
    <text evidence="2">The sequence shown here is derived from an EMBL/GenBank/DDBJ whole genome shotgun (WGS) entry which is preliminary data.</text>
</comment>
<dbReference type="eggNOG" id="ENOG5031F43">
    <property type="taxonomic scope" value="Bacteria"/>
</dbReference>
<evidence type="ECO:0000313" key="3">
    <source>
        <dbReference type="Proteomes" id="UP000054621"/>
    </source>
</evidence>
<name>A0A0W0YUS1_9GAMM</name>
<dbReference type="PATRIC" id="fig|28087.4.peg.103"/>
<dbReference type="EMBL" id="LNYV01000001">
    <property type="protein sequence ID" value="KTD60640.1"/>
    <property type="molecule type" value="Genomic_DNA"/>
</dbReference>
<dbReference type="STRING" id="28087.Lsai_0098"/>
<organism evidence="2 3">
    <name type="scientific">Legionella sainthelensi</name>
    <dbReference type="NCBI Taxonomy" id="28087"/>
    <lineage>
        <taxon>Bacteria</taxon>
        <taxon>Pseudomonadati</taxon>
        <taxon>Pseudomonadota</taxon>
        <taxon>Gammaproteobacteria</taxon>
        <taxon>Legionellales</taxon>
        <taxon>Legionellaceae</taxon>
        <taxon>Legionella</taxon>
    </lineage>
</organism>
<protein>
    <submittedName>
        <fullName evidence="2">Uncharacterized protein</fullName>
    </submittedName>
</protein>
<dbReference type="OrthoDB" id="5654003at2"/>
<feature type="region of interest" description="Disordered" evidence="1">
    <location>
        <begin position="1"/>
        <end position="25"/>
    </location>
</feature>
<dbReference type="RefSeq" id="WP_027271178.1">
    <property type="nucleotide sequence ID" value="NZ_CAAAJE010000014.1"/>
</dbReference>
<dbReference type="AlphaFoldDB" id="A0A0W0YUS1"/>
<evidence type="ECO:0000313" key="2">
    <source>
        <dbReference type="EMBL" id="KTD60640.1"/>
    </source>
</evidence>
<feature type="region of interest" description="Disordered" evidence="1">
    <location>
        <begin position="49"/>
        <end position="73"/>
    </location>
</feature>